<feature type="transmembrane region" description="Helical" evidence="6">
    <location>
        <begin position="227"/>
        <end position="246"/>
    </location>
</feature>
<protein>
    <recommendedName>
        <fullName evidence="6">WAT1-related protein</fullName>
    </recommendedName>
</protein>
<dbReference type="Pfam" id="PF00892">
    <property type="entry name" value="EamA"/>
    <property type="match status" value="2"/>
</dbReference>
<dbReference type="OMA" id="AFGFCVE"/>
<feature type="domain" description="EamA" evidence="7">
    <location>
        <begin position="15"/>
        <end position="157"/>
    </location>
</feature>
<dbReference type="PANTHER" id="PTHR31218">
    <property type="entry name" value="WAT1-RELATED PROTEIN"/>
    <property type="match status" value="1"/>
</dbReference>
<proteinExistence type="inferred from homology"/>
<gene>
    <name evidence="8" type="ORF">RCOM_0607120</name>
</gene>
<evidence type="ECO:0000256" key="2">
    <source>
        <dbReference type="ARBA" id="ARBA00007635"/>
    </source>
</evidence>
<evidence type="ECO:0000313" key="9">
    <source>
        <dbReference type="Proteomes" id="UP000008311"/>
    </source>
</evidence>
<evidence type="ECO:0000259" key="7">
    <source>
        <dbReference type="Pfam" id="PF00892"/>
    </source>
</evidence>
<dbReference type="InParanoid" id="B9SYA8"/>
<keyword evidence="5 6" id="KW-0472">Membrane</keyword>
<sequence>MKVMVEICNLADGVKAVLVMVTIQVAYTAVNVLYKLAASDGMSVRIITAYRFIFATAFMVPLALIFERKNRPKLTWTILFQAFFCGLFGGSLSQNMYLESLVLTSATFATAIFNLVPAVTFILAFSFGLEKVEIRTPPGKAKVIGTLLGISGAMLLTFYKGTEINIWRTHINLIKDYQSHEGGLASSDHHHHGSLALGSLLAVANCFSYAFWLIIQAKMSERYPCPYSSTALMSFMASIQAVVYALCVEKDFEQWKLGWNIRLLTAAYAGIAVAGIMVTLVIWCVRLKGPLFVSIFSPLLLICTAIAGSILLNETLHLGSILGGTLIICGLYGVLWAKSLEMKIVSQLVPFKSCREGEKIEVVISTPKNDSNFNVENCSAKHDEQ</sequence>
<feature type="transmembrane region" description="Helical" evidence="6">
    <location>
        <begin position="141"/>
        <end position="159"/>
    </location>
</feature>
<dbReference type="KEGG" id="rcu:8268604"/>
<keyword evidence="4 6" id="KW-1133">Transmembrane helix</keyword>
<dbReference type="InterPro" id="IPR000620">
    <property type="entry name" value="EamA_dom"/>
</dbReference>
<evidence type="ECO:0000256" key="5">
    <source>
        <dbReference type="ARBA" id="ARBA00023136"/>
    </source>
</evidence>
<keyword evidence="3 6" id="KW-0812">Transmembrane</keyword>
<keyword evidence="9" id="KW-1185">Reference proteome</keyword>
<evidence type="ECO:0000256" key="4">
    <source>
        <dbReference type="ARBA" id="ARBA00022989"/>
    </source>
</evidence>
<feature type="domain" description="EamA" evidence="7">
    <location>
        <begin position="197"/>
        <end position="335"/>
    </location>
</feature>
<dbReference type="EMBL" id="EQ974245">
    <property type="protein sequence ID" value="EEF31412.1"/>
    <property type="molecule type" value="Genomic_DNA"/>
</dbReference>
<accession>B9SYA8</accession>
<feature type="transmembrane region" description="Helical" evidence="6">
    <location>
        <begin position="266"/>
        <end position="285"/>
    </location>
</feature>
<evidence type="ECO:0000313" key="8">
    <source>
        <dbReference type="EMBL" id="EEF31412.1"/>
    </source>
</evidence>
<feature type="transmembrane region" description="Helical" evidence="6">
    <location>
        <begin position="292"/>
        <end position="312"/>
    </location>
</feature>
<dbReference type="OrthoDB" id="1728340at2759"/>
<comment type="similarity">
    <text evidence="2 6">Belongs to the drug/metabolite transporter (DMT) superfamily. Plant drug/metabolite exporter (P-DME) (TC 2.A.7.4) family.</text>
</comment>
<dbReference type="Proteomes" id="UP000008311">
    <property type="component" value="Unassembled WGS sequence"/>
</dbReference>
<dbReference type="GO" id="GO:0022857">
    <property type="term" value="F:transmembrane transporter activity"/>
    <property type="evidence" value="ECO:0007669"/>
    <property type="project" value="InterPro"/>
</dbReference>
<feature type="transmembrane region" description="Helical" evidence="6">
    <location>
        <begin position="195"/>
        <end position="215"/>
    </location>
</feature>
<dbReference type="AlphaFoldDB" id="B9SYA8"/>
<feature type="transmembrane region" description="Helical" evidence="6">
    <location>
        <begin position="12"/>
        <end position="34"/>
    </location>
</feature>
<evidence type="ECO:0000256" key="6">
    <source>
        <dbReference type="RuleBase" id="RU363077"/>
    </source>
</evidence>
<reference evidence="9" key="1">
    <citation type="journal article" date="2010" name="Nat. Biotechnol.">
        <title>Draft genome sequence of the oilseed species Ricinus communis.</title>
        <authorList>
            <person name="Chan A.P."/>
            <person name="Crabtree J."/>
            <person name="Zhao Q."/>
            <person name="Lorenzi H."/>
            <person name="Orvis J."/>
            <person name="Puiu D."/>
            <person name="Melake-Berhan A."/>
            <person name="Jones K.M."/>
            <person name="Redman J."/>
            <person name="Chen G."/>
            <person name="Cahoon E.B."/>
            <person name="Gedil M."/>
            <person name="Stanke M."/>
            <person name="Haas B.J."/>
            <person name="Wortman J.R."/>
            <person name="Fraser-Liggett C.M."/>
            <person name="Ravel J."/>
            <person name="Rabinowicz P.D."/>
        </authorList>
    </citation>
    <scope>NUCLEOTIDE SEQUENCE [LARGE SCALE GENOMIC DNA]</scope>
    <source>
        <strain evidence="9">cv. Hale</strain>
    </source>
</reference>
<feature type="transmembrane region" description="Helical" evidence="6">
    <location>
        <begin position="46"/>
        <end position="66"/>
    </location>
</feature>
<feature type="transmembrane region" description="Helical" evidence="6">
    <location>
        <begin position="78"/>
        <end position="97"/>
    </location>
</feature>
<dbReference type="SUPFAM" id="SSF103481">
    <property type="entry name" value="Multidrug resistance efflux transporter EmrE"/>
    <property type="match status" value="2"/>
</dbReference>
<dbReference type="GO" id="GO:0005886">
    <property type="term" value="C:plasma membrane"/>
    <property type="evidence" value="ECO:0000318"/>
    <property type="project" value="GO_Central"/>
</dbReference>
<dbReference type="eggNOG" id="ENOG502QR4Y">
    <property type="taxonomic scope" value="Eukaryota"/>
</dbReference>
<organism evidence="8 9">
    <name type="scientific">Ricinus communis</name>
    <name type="common">Castor bean</name>
    <dbReference type="NCBI Taxonomy" id="3988"/>
    <lineage>
        <taxon>Eukaryota</taxon>
        <taxon>Viridiplantae</taxon>
        <taxon>Streptophyta</taxon>
        <taxon>Embryophyta</taxon>
        <taxon>Tracheophyta</taxon>
        <taxon>Spermatophyta</taxon>
        <taxon>Magnoliopsida</taxon>
        <taxon>eudicotyledons</taxon>
        <taxon>Gunneridae</taxon>
        <taxon>Pentapetalae</taxon>
        <taxon>rosids</taxon>
        <taxon>fabids</taxon>
        <taxon>Malpighiales</taxon>
        <taxon>Euphorbiaceae</taxon>
        <taxon>Acalyphoideae</taxon>
        <taxon>Acalypheae</taxon>
        <taxon>Ricinus</taxon>
    </lineage>
</organism>
<evidence type="ECO:0000256" key="3">
    <source>
        <dbReference type="ARBA" id="ARBA00022692"/>
    </source>
</evidence>
<dbReference type="InterPro" id="IPR037185">
    <property type="entry name" value="EmrE-like"/>
</dbReference>
<comment type="subcellular location">
    <subcellularLocation>
        <location evidence="1 6">Membrane</location>
        <topology evidence="1 6">Multi-pass membrane protein</topology>
    </subcellularLocation>
</comment>
<dbReference type="InterPro" id="IPR030184">
    <property type="entry name" value="WAT1-related"/>
</dbReference>
<evidence type="ECO:0000256" key="1">
    <source>
        <dbReference type="ARBA" id="ARBA00004141"/>
    </source>
</evidence>
<feature type="transmembrane region" description="Helical" evidence="6">
    <location>
        <begin position="318"/>
        <end position="337"/>
    </location>
</feature>
<feature type="transmembrane region" description="Helical" evidence="6">
    <location>
        <begin position="103"/>
        <end position="129"/>
    </location>
</feature>
<name>B9SYA8_RICCO</name>